<evidence type="ECO:0000313" key="2">
    <source>
        <dbReference type="EMBL" id="KAF4630668.1"/>
    </source>
</evidence>
<reference evidence="2 3" key="1">
    <citation type="submission" date="2020-03" db="EMBL/GenBank/DDBJ databases">
        <title>Draft Genome Sequence of Cudoniella acicularis.</title>
        <authorList>
            <person name="Buettner E."/>
            <person name="Kellner H."/>
        </authorList>
    </citation>
    <scope>NUCLEOTIDE SEQUENCE [LARGE SCALE GENOMIC DNA]</scope>
    <source>
        <strain evidence="2 3">DSM 108380</strain>
    </source>
</reference>
<keyword evidence="3" id="KW-1185">Reference proteome</keyword>
<comment type="caution">
    <text evidence="2">The sequence shown here is derived from an EMBL/GenBank/DDBJ whole genome shotgun (WGS) entry which is preliminary data.</text>
</comment>
<feature type="region of interest" description="Disordered" evidence="1">
    <location>
        <begin position="492"/>
        <end position="537"/>
    </location>
</feature>
<accession>A0A8H4RJ89</accession>
<dbReference type="OrthoDB" id="512915at2759"/>
<dbReference type="EMBL" id="JAAMPI010000526">
    <property type="protein sequence ID" value="KAF4630668.1"/>
    <property type="molecule type" value="Genomic_DNA"/>
</dbReference>
<feature type="compositionally biased region" description="Polar residues" evidence="1">
    <location>
        <begin position="690"/>
        <end position="703"/>
    </location>
</feature>
<dbReference type="GO" id="GO:0005737">
    <property type="term" value="C:cytoplasm"/>
    <property type="evidence" value="ECO:0007669"/>
    <property type="project" value="TreeGrafter"/>
</dbReference>
<dbReference type="InterPro" id="IPR008812">
    <property type="entry name" value="Ran_GTP-bd-rel"/>
</dbReference>
<feature type="compositionally biased region" description="Acidic residues" evidence="1">
    <location>
        <begin position="444"/>
        <end position="457"/>
    </location>
</feature>
<evidence type="ECO:0000256" key="1">
    <source>
        <dbReference type="SAM" id="MobiDB-lite"/>
    </source>
</evidence>
<feature type="compositionally biased region" description="Basic and acidic residues" evidence="1">
    <location>
        <begin position="707"/>
        <end position="722"/>
    </location>
</feature>
<feature type="compositionally biased region" description="Acidic residues" evidence="1">
    <location>
        <begin position="364"/>
        <end position="397"/>
    </location>
</feature>
<feature type="compositionally biased region" description="Low complexity" evidence="1">
    <location>
        <begin position="492"/>
        <end position="512"/>
    </location>
</feature>
<evidence type="ECO:0008006" key="4">
    <source>
        <dbReference type="Google" id="ProtNLM"/>
    </source>
</evidence>
<sequence>MEVFLGKITQHAMNYAIRSGIGITASFAIKQTSRLLKTVEDNDDYRELQSLQERLDSKTRIISPAIDMIELISARGNTTLESAVALTKALRWGIQSLGVRLEKAAAAEETSRKQSTRAKSREGHEVEIRHIVQDIRKLLTRIEDAVPLINLAITTSGASLSTTLPATVSPSRLLQASTFLTAGDTQYSMNPGLPVQIGPTFTLSLYMLFAGHAYRLHEDTESLRETTWKEVIHKARVKLLRTPLHLGANGPDDESESPTMSGEGKANEYAYHIEIIEDLDDDRVHSFEDEDVQPGPYGGVSLAGIREALPIHQISKIFYADTGKILNIGNQGEANNPVLLLKRDINALPPRRMMQDEEKRDQWYEEDPDESEEAQPVESEDLEKSDEESNDSQDDIDAQLRRESSTISPVEEIDEQALPAGDDNAWRFPPDLDPEWLAFEVYTEAEDSNSESGDTEPGDISTYISHRPSSSAGGFQGSSSLAANLASLNISSNTASPSPSPSLTPANLALSPQKPSNLPSQTFNSSPFPQPSANPTSYGPIRSSLSLLEMLIRLTALQQFQQASHLSIPDELLTFFLEESSTTGAGGEPIHDGEQEEMPAEKGGTPERYRGGSNAGGLWSQGGTPQHGTPEPWLLRSREASRQTTPDIPPSSPVSPYRPVHKSTRPLPVQRVKHNEGGKKRGSPLGRSFSVDTDSTLGTSPGSPTLVDRRETLEQARVESEE</sequence>
<name>A0A8H4RJ89_9HELO</name>
<feature type="compositionally biased region" description="Basic and acidic residues" evidence="1">
    <location>
        <begin position="353"/>
        <end position="363"/>
    </location>
</feature>
<dbReference type="AlphaFoldDB" id="A0A8H4RJ89"/>
<dbReference type="GO" id="GO:0030695">
    <property type="term" value="F:GTPase regulator activity"/>
    <property type="evidence" value="ECO:0007669"/>
    <property type="project" value="TreeGrafter"/>
</dbReference>
<feature type="region of interest" description="Disordered" evidence="1">
    <location>
        <begin position="444"/>
        <end position="476"/>
    </location>
</feature>
<feature type="region of interest" description="Disordered" evidence="1">
    <location>
        <begin position="581"/>
        <end position="722"/>
    </location>
</feature>
<gene>
    <name evidence="2" type="ORF">G7Y89_g7471</name>
</gene>
<proteinExistence type="predicted"/>
<feature type="region of interest" description="Disordered" evidence="1">
    <location>
        <begin position="351"/>
        <end position="431"/>
    </location>
</feature>
<evidence type="ECO:0000313" key="3">
    <source>
        <dbReference type="Proteomes" id="UP000566819"/>
    </source>
</evidence>
<protein>
    <recommendedName>
        <fullName evidence="4">Ran-specific GTPase-activating protein 30</fullName>
    </recommendedName>
</protein>
<dbReference type="Proteomes" id="UP000566819">
    <property type="component" value="Unassembled WGS sequence"/>
</dbReference>
<dbReference type="PANTHER" id="PTHR31010:SF2">
    <property type="entry name" value="RAN-SPECIFIC GTPASE-ACTIVATING PROTEIN 30"/>
    <property type="match status" value="1"/>
</dbReference>
<dbReference type="GO" id="GO:0005634">
    <property type="term" value="C:nucleus"/>
    <property type="evidence" value="ECO:0007669"/>
    <property type="project" value="TreeGrafter"/>
</dbReference>
<dbReference type="Pfam" id="PF05508">
    <property type="entry name" value="Ran-binding"/>
    <property type="match status" value="1"/>
</dbReference>
<organism evidence="2 3">
    <name type="scientific">Cudoniella acicularis</name>
    <dbReference type="NCBI Taxonomy" id="354080"/>
    <lineage>
        <taxon>Eukaryota</taxon>
        <taxon>Fungi</taxon>
        <taxon>Dikarya</taxon>
        <taxon>Ascomycota</taxon>
        <taxon>Pezizomycotina</taxon>
        <taxon>Leotiomycetes</taxon>
        <taxon>Helotiales</taxon>
        <taxon>Tricladiaceae</taxon>
        <taxon>Cudoniella</taxon>
    </lineage>
</organism>
<dbReference type="PANTHER" id="PTHR31010">
    <property type="entry name" value="RAN-SPECIFIC GTPASE-ACTIVATING PROTEIN 30-RELATED"/>
    <property type="match status" value="1"/>
</dbReference>
<feature type="compositionally biased region" description="Polar residues" evidence="1">
    <location>
        <begin position="513"/>
        <end position="537"/>
    </location>
</feature>